<accession>A0AAN7NXA6</accession>
<sequence>MWFLTESVARSSKLLSWCQRQTDGYAGVNVTDLTMSWKSGLALCAIIHRYRPDLIDFDSLDEHNVEKNNQLAFDIAEKEFGISPIMTGKEMASVGEPDKLSMVMYLTQFYEMFKDTIPSSDSLDLNAEEKAALIASTKSPISFLSKLGQSISRKRTPKDKKEKELDGAGKRRKTSQSEDEDIPRSYREERPTLVSALTERRIDAAIGNQNKVKSMATQLLAKFEENAPVQSSSLRRQSGKLFSRKKSEPLAGFEIEFGDIEETMKDWPETEPSRRFFVDQWELSLSLRSSNRPSSPSSDSLRQGSLKKEFPQNLGGSDVCYFCRKRVYVMERLSAEGKFFHRSCFKCEYCATTLRLSSYAYDIEDGKFYCKPHYCYRLSGYAQRKRPAVGPLSGKDTKGPLQDAMASDGSGRANTISASAERAPGSSASFFSRVVQYSLSLFGRVRVASQRLQSTVSSIGHQVAQNPLDSFFMCQLMAFGVPFLYVQSEVLVQILGEFCGQPADQ</sequence>
<dbReference type="GO" id="GO:0046872">
    <property type="term" value="F:metal ion binding"/>
    <property type="evidence" value="ECO:0007669"/>
    <property type="project" value="UniProtKB-KW"/>
</dbReference>
<dbReference type="PROSITE" id="PS50021">
    <property type="entry name" value="CH"/>
    <property type="match status" value="1"/>
</dbReference>
<keyword evidence="6" id="KW-0539">Nucleus</keyword>
<dbReference type="Gene3D" id="2.10.110.10">
    <property type="entry name" value="Cysteine Rich Protein"/>
    <property type="match status" value="1"/>
</dbReference>
<dbReference type="InterPro" id="IPR001715">
    <property type="entry name" value="CH_dom"/>
</dbReference>
<dbReference type="SMART" id="SM00033">
    <property type="entry name" value="CH"/>
    <property type="match status" value="1"/>
</dbReference>
<evidence type="ECO:0000259" key="10">
    <source>
        <dbReference type="PROSITE" id="PS50023"/>
    </source>
</evidence>
<gene>
    <name evidence="11" type="ORF">QYF61_025616</name>
</gene>
<dbReference type="GO" id="GO:0006887">
    <property type="term" value="P:exocytosis"/>
    <property type="evidence" value="ECO:0007669"/>
    <property type="project" value="UniProtKB-KW"/>
</dbReference>
<feature type="region of interest" description="Disordered" evidence="8">
    <location>
        <begin position="148"/>
        <end position="190"/>
    </location>
</feature>
<evidence type="ECO:0000256" key="2">
    <source>
        <dbReference type="ARBA" id="ARBA00022483"/>
    </source>
</evidence>
<feature type="compositionally biased region" description="Basic and acidic residues" evidence="8">
    <location>
        <begin position="159"/>
        <end position="169"/>
    </location>
</feature>
<evidence type="ECO:0000256" key="8">
    <source>
        <dbReference type="SAM" id="MobiDB-lite"/>
    </source>
</evidence>
<protein>
    <submittedName>
        <fullName evidence="11">Uncharacterized protein</fullName>
    </submittedName>
</protein>
<name>A0AAN7NXA6_MYCAM</name>
<dbReference type="Pfam" id="PF00412">
    <property type="entry name" value="LIM"/>
    <property type="match status" value="1"/>
</dbReference>
<organism evidence="11 12">
    <name type="scientific">Mycteria americana</name>
    <name type="common">Wood stork</name>
    <dbReference type="NCBI Taxonomy" id="33587"/>
    <lineage>
        <taxon>Eukaryota</taxon>
        <taxon>Metazoa</taxon>
        <taxon>Chordata</taxon>
        <taxon>Craniata</taxon>
        <taxon>Vertebrata</taxon>
        <taxon>Euteleostomi</taxon>
        <taxon>Archelosauria</taxon>
        <taxon>Archosauria</taxon>
        <taxon>Dinosauria</taxon>
        <taxon>Saurischia</taxon>
        <taxon>Theropoda</taxon>
        <taxon>Coelurosauria</taxon>
        <taxon>Aves</taxon>
        <taxon>Neognathae</taxon>
        <taxon>Neoaves</taxon>
        <taxon>Aequornithes</taxon>
        <taxon>Ciconiiformes</taxon>
        <taxon>Ciconiidae</taxon>
        <taxon>Mycteria</taxon>
    </lineage>
</organism>
<feature type="domain" description="LIM zinc-binding" evidence="10">
    <location>
        <begin position="318"/>
        <end position="380"/>
    </location>
</feature>
<dbReference type="Proteomes" id="UP001333110">
    <property type="component" value="Unassembled WGS sequence"/>
</dbReference>
<dbReference type="PROSITE" id="PS50023">
    <property type="entry name" value="LIM_DOMAIN_2"/>
    <property type="match status" value="1"/>
</dbReference>
<dbReference type="SUPFAM" id="SSF47576">
    <property type="entry name" value="Calponin-homology domain, CH-domain"/>
    <property type="match status" value="1"/>
</dbReference>
<keyword evidence="12" id="KW-1185">Reference proteome</keyword>
<dbReference type="CDD" id="cd21251">
    <property type="entry name" value="CH_MICAL3"/>
    <property type="match status" value="1"/>
</dbReference>
<evidence type="ECO:0000313" key="11">
    <source>
        <dbReference type="EMBL" id="KAK4832769.1"/>
    </source>
</evidence>
<keyword evidence="3 7" id="KW-0479">Metal-binding</keyword>
<dbReference type="PANTHER" id="PTHR23167">
    <property type="entry name" value="CALPONIN HOMOLOGY DOMAIN-CONTAINING PROTEIN DDB_G0272472-RELATED"/>
    <property type="match status" value="1"/>
</dbReference>
<dbReference type="SUPFAM" id="SSF57716">
    <property type="entry name" value="Glucocorticoid receptor-like (DNA-binding domain)"/>
    <property type="match status" value="1"/>
</dbReference>
<evidence type="ECO:0000256" key="1">
    <source>
        <dbReference type="ARBA" id="ARBA00004123"/>
    </source>
</evidence>
<dbReference type="CDD" id="cd09439">
    <property type="entry name" value="LIM_Mical"/>
    <property type="match status" value="1"/>
</dbReference>
<feature type="region of interest" description="Disordered" evidence="8">
    <location>
        <begin position="389"/>
        <end position="412"/>
    </location>
</feature>
<dbReference type="SMART" id="SM00132">
    <property type="entry name" value="LIM"/>
    <property type="match status" value="1"/>
</dbReference>
<evidence type="ECO:0000256" key="5">
    <source>
        <dbReference type="ARBA" id="ARBA00023038"/>
    </source>
</evidence>
<dbReference type="InterPro" id="IPR001781">
    <property type="entry name" value="Znf_LIM"/>
</dbReference>
<comment type="caution">
    <text evidence="11">The sequence shown here is derived from an EMBL/GenBank/DDBJ whole genome shotgun (WGS) entry which is preliminary data.</text>
</comment>
<dbReference type="EMBL" id="JAUNZN010000001">
    <property type="protein sequence ID" value="KAK4832769.1"/>
    <property type="molecule type" value="Genomic_DNA"/>
</dbReference>
<dbReference type="PROSITE" id="PS00478">
    <property type="entry name" value="LIM_DOMAIN_1"/>
    <property type="match status" value="1"/>
</dbReference>
<evidence type="ECO:0000256" key="6">
    <source>
        <dbReference type="ARBA" id="ARBA00023242"/>
    </source>
</evidence>
<dbReference type="Gene3D" id="1.10.418.10">
    <property type="entry name" value="Calponin-like domain"/>
    <property type="match status" value="1"/>
</dbReference>
<evidence type="ECO:0000259" key="9">
    <source>
        <dbReference type="PROSITE" id="PS50021"/>
    </source>
</evidence>
<reference evidence="11 12" key="1">
    <citation type="journal article" date="2023" name="J. Hered.">
        <title>Chromosome-level genome of the wood stork (Mycteria americana) provides insight into avian chromosome evolution.</title>
        <authorList>
            <person name="Flamio R. Jr."/>
            <person name="Ramstad K.M."/>
        </authorList>
    </citation>
    <scope>NUCLEOTIDE SEQUENCE [LARGE SCALE GENOMIC DNA]</scope>
    <source>
        <strain evidence="11">JAX WOST 10</strain>
    </source>
</reference>
<proteinExistence type="predicted"/>
<dbReference type="InterPro" id="IPR036872">
    <property type="entry name" value="CH_dom_sf"/>
</dbReference>
<dbReference type="FunFam" id="1.10.418.10:FF:000026">
    <property type="entry name" value="protein-methionine sulfoxide oxidase MICAL3 isoform X1"/>
    <property type="match status" value="1"/>
</dbReference>
<dbReference type="InterPro" id="IPR050540">
    <property type="entry name" value="F-actin_Monoox_Mical"/>
</dbReference>
<keyword evidence="5 7" id="KW-0440">LIM domain</keyword>
<evidence type="ECO:0000313" key="12">
    <source>
        <dbReference type="Proteomes" id="UP001333110"/>
    </source>
</evidence>
<feature type="domain" description="Calponin-homology (CH)" evidence="9">
    <location>
        <begin position="8"/>
        <end position="114"/>
    </location>
</feature>
<evidence type="ECO:0000256" key="7">
    <source>
        <dbReference type="PROSITE-ProRule" id="PRU00125"/>
    </source>
</evidence>
<dbReference type="PANTHER" id="PTHR23167:SF51">
    <property type="entry name" value="[F-ACTIN]-MONOOXYGENASE MICAL3"/>
    <property type="match status" value="1"/>
</dbReference>
<evidence type="ECO:0000256" key="4">
    <source>
        <dbReference type="ARBA" id="ARBA00022833"/>
    </source>
</evidence>
<dbReference type="FunFam" id="2.10.110.10:FF:000043">
    <property type="entry name" value="protein-methionine sulfoxide oxidase MICAL3 isoform X2"/>
    <property type="match status" value="1"/>
</dbReference>
<evidence type="ECO:0000256" key="3">
    <source>
        <dbReference type="ARBA" id="ARBA00022723"/>
    </source>
</evidence>
<keyword evidence="4 7" id="KW-0862">Zinc</keyword>
<dbReference type="AlphaFoldDB" id="A0AAN7NXA6"/>
<comment type="subcellular location">
    <subcellularLocation>
        <location evidence="1">Nucleus</location>
    </subcellularLocation>
</comment>
<dbReference type="Pfam" id="PF00307">
    <property type="entry name" value="CH"/>
    <property type="match status" value="1"/>
</dbReference>
<dbReference type="GO" id="GO:0005634">
    <property type="term" value="C:nucleus"/>
    <property type="evidence" value="ECO:0007669"/>
    <property type="project" value="UniProtKB-SubCell"/>
</dbReference>
<keyword evidence="2" id="KW-0268">Exocytosis</keyword>